<organism evidence="1 2">
    <name type="scientific">Sabulicella glaciei</name>
    <dbReference type="NCBI Taxonomy" id="2984948"/>
    <lineage>
        <taxon>Bacteria</taxon>
        <taxon>Pseudomonadati</taxon>
        <taxon>Pseudomonadota</taxon>
        <taxon>Alphaproteobacteria</taxon>
        <taxon>Acetobacterales</taxon>
        <taxon>Acetobacteraceae</taxon>
        <taxon>Sabulicella</taxon>
    </lineage>
</organism>
<dbReference type="EMBL" id="JAPFQI010000008">
    <property type="protein sequence ID" value="MCW8086344.1"/>
    <property type="molecule type" value="Genomic_DNA"/>
</dbReference>
<name>A0ABT3NVZ8_9PROT</name>
<protein>
    <submittedName>
        <fullName evidence="1">Uncharacterized protein</fullName>
    </submittedName>
</protein>
<keyword evidence="2" id="KW-1185">Reference proteome</keyword>
<comment type="caution">
    <text evidence="1">The sequence shown here is derived from an EMBL/GenBank/DDBJ whole genome shotgun (WGS) entry which is preliminary data.</text>
</comment>
<dbReference type="RefSeq" id="WP_301590361.1">
    <property type="nucleotide sequence ID" value="NZ_JAPFQI010000008.1"/>
</dbReference>
<evidence type="ECO:0000313" key="1">
    <source>
        <dbReference type="EMBL" id="MCW8086344.1"/>
    </source>
</evidence>
<dbReference type="Proteomes" id="UP001526430">
    <property type="component" value="Unassembled WGS sequence"/>
</dbReference>
<accession>A0ABT3NVZ8</accession>
<proteinExistence type="predicted"/>
<reference evidence="1 2" key="1">
    <citation type="submission" date="2022-10" db="EMBL/GenBank/DDBJ databases">
        <title>Roseococcus glaciei nov., sp. nov., isolated from glacier.</title>
        <authorList>
            <person name="Liu Q."/>
            <person name="Xin Y.-H."/>
        </authorList>
    </citation>
    <scope>NUCLEOTIDE SEQUENCE [LARGE SCALE GENOMIC DNA]</scope>
    <source>
        <strain evidence="1 2">MDT2-1-1</strain>
    </source>
</reference>
<evidence type="ECO:0000313" key="2">
    <source>
        <dbReference type="Proteomes" id="UP001526430"/>
    </source>
</evidence>
<gene>
    <name evidence="1" type="ORF">OF850_11945</name>
</gene>
<sequence>MAFHLPIELDNTGVAASYWRITHVQLDRAAGVVEAVMHGFRDAEAREGGKAPLQRLGFRLELEAMDDPCTLALEDLYRAIRAIPAADGNAPIFADATDI</sequence>